<dbReference type="InterPro" id="IPR036692">
    <property type="entry name" value="Shew3726-like_sf"/>
</dbReference>
<dbReference type="EMBL" id="CP002217">
    <property type="protein sequence ID" value="ADN57708.1"/>
    <property type="molecule type" value="Genomic_DNA"/>
</dbReference>
<evidence type="ECO:0000313" key="1">
    <source>
        <dbReference type="EMBL" id="ADN57708.1"/>
    </source>
</evidence>
<dbReference type="Pfam" id="PF07369">
    <property type="entry name" value="DUF1488"/>
    <property type="match status" value="1"/>
</dbReference>
<dbReference type="AlphaFoldDB" id="E1T8M8"/>
<dbReference type="HOGENOM" id="CLU_163334_0_0_4"/>
<organism evidence="1">
    <name type="scientific">Burkholderia sp. (strain CCGE1003)</name>
    <dbReference type="NCBI Taxonomy" id="640512"/>
    <lineage>
        <taxon>Bacteria</taxon>
        <taxon>Pseudomonadati</taxon>
        <taxon>Pseudomonadota</taxon>
        <taxon>Betaproteobacteria</taxon>
        <taxon>Burkholderiales</taxon>
        <taxon>Burkholderiaceae</taxon>
        <taxon>Burkholderia</taxon>
    </lineage>
</organism>
<dbReference type="OrthoDB" id="8967044at2"/>
<dbReference type="eggNOG" id="ENOG50343ST">
    <property type="taxonomic scope" value="Bacteria"/>
</dbReference>
<dbReference type="KEGG" id="bgf:BC1003_1741"/>
<dbReference type="InterPro" id="IPR009962">
    <property type="entry name" value="DUF1488"/>
</dbReference>
<evidence type="ECO:0008006" key="2">
    <source>
        <dbReference type="Google" id="ProtNLM"/>
    </source>
</evidence>
<name>E1T8M8_BURSG</name>
<dbReference type="SUPFAM" id="SSF160272">
    <property type="entry name" value="Shew3726-like"/>
    <property type="match status" value="1"/>
</dbReference>
<gene>
    <name evidence="1" type="ordered locus">BC1003_1741</name>
</gene>
<dbReference type="Gene3D" id="3.30.160.140">
    <property type="entry name" value="Shew3726-like"/>
    <property type="match status" value="1"/>
</dbReference>
<reference evidence="1" key="1">
    <citation type="submission" date="2010-09" db="EMBL/GenBank/DDBJ databases">
        <title>Complete sequence of chromosome1 of Burkholderia sp. CCGE1003.</title>
        <authorList>
            <consortium name="US DOE Joint Genome Institute"/>
            <person name="Lucas S."/>
            <person name="Copeland A."/>
            <person name="Lapidus A."/>
            <person name="Cheng J.-F."/>
            <person name="Bruce D."/>
            <person name="Goodwin L."/>
            <person name="Pitluck S."/>
            <person name="Daligault H."/>
            <person name="Davenport K."/>
            <person name="Detter J.C."/>
            <person name="Han C."/>
            <person name="Tapia R."/>
            <person name="Land M."/>
            <person name="Hauser L."/>
            <person name="Jeffries C."/>
            <person name="Kyrpides N."/>
            <person name="Ivanova N."/>
            <person name="Ovchinnikova G."/>
            <person name="Martinez-Romero E."/>
            <person name="Rogel M.A."/>
            <person name="Auchtung J."/>
            <person name="Tiedje J.M."/>
            <person name="Woyke T."/>
        </authorList>
    </citation>
    <scope>NUCLEOTIDE SEQUENCE</scope>
    <source>
        <strain evidence="1">CCGE1003</strain>
    </source>
</reference>
<proteinExistence type="predicted"/>
<sequence>MRITFPPTPPVFRGSDLTVAFVACVDGKNVDCAISAEALEDHFGARSSSSADLLNAFRRHRTEIQNTARDLLDQVDTHQLRLHSGHFRFRPDTLGPCKGSAK</sequence>
<accession>E1T8M8</accession>
<protein>
    <recommendedName>
        <fullName evidence="2">Periplasmic protein</fullName>
    </recommendedName>
</protein>